<feature type="transmembrane region" description="Helical" evidence="1">
    <location>
        <begin position="169"/>
        <end position="189"/>
    </location>
</feature>
<proteinExistence type="predicted"/>
<keyword evidence="1" id="KW-1133">Transmembrane helix</keyword>
<gene>
    <name evidence="2" type="ORF">GCM10023189_31120</name>
</gene>
<evidence type="ECO:0000256" key="1">
    <source>
        <dbReference type="SAM" id="Phobius"/>
    </source>
</evidence>
<sequence>MATPPPNDTSGSTDHLALRYLRRSLDTAHPADEPFVMNDWEHRIFHQVKRQTVMLVTLLGTIGLLLLYLPQFFWPDFFSTTPIPVFNQTYEAPLITILYGILLVYLEVYLLIYVNLRAIRILMALCQFPRAHDPQYERHLYAMTEAAVETDKSGLLLFGQSPYFSLPRWGLTIFFLYTKLKAALSTYVIRLLLRQLPGGYALPAMTNSLVSIPVFAVWNIIASVAVIHEARIRIMAPSTIRGFVDEIHEEWGHNEQFCSLIPEALSFLSIQDRQFNYAHLLFTEELMDRFGLDVIRPKGKFLEQIGQVSEDVRRGLERLIVFGALIDGRLSRLEKRRLRQLKANGWLTYKMADIKAIGRQFNHGQGLWV</sequence>
<dbReference type="EMBL" id="BAABHD010000030">
    <property type="protein sequence ID" value="GAA4458599.1"/>
    <property type="molecule type" value="Genomic_DNA"/>
</dbReference>
<dbReference type="Proteomes" id="UP001501175">
    <property type="component" value="Unassembled WGS sequence"/>
</dbReference>
<keyword evidence="1" id="KW-0812">Transmembrane</keyword>
<evidence type="ECO:0000313" key="3">
    <source>
        <dbReference type="Proteomes" id="UP001501175"/>
    </source>
</evidence>
<keyword evidence="1" id="KW-0472">Membrane</keyword>
<accession>A0ABP8N235</accession>
<keyword evidence="3" id="KW-1185">Reference proteome</keyword>
<reference evidence="3" key="1">
    <citation type="journal article" date="2019" name="Int. J. Syst. Evol. Microbiol.">
        <title>The Global Catalogue of Microorganisms (GCM) 10K type strain sequencing project: providing services to taxonomists for standard genome sequencing and annotation.</title>
        <authorList>
            <consortium name="The Broad Institute Genomics Platform"/>
            <consortium name="The Broad Institute Genome Sequencing Center for Infectious Disease"/>
            <person name="Wu L."/>
            <person name="Ma J."/>
        </authorList>
    </citation>
    <scope>NUCLEOTIDE SEQUENCE [LARGE SCALE GENOMIC DNA]</scope>
    <source>
        <strain evidence="3">JCM 17927</strain>
    </source>
</reference>
<evidence type="ECO:0000313" key="2">
    <source>
        <dbReference type="EMBL" id="GAA4458599.1"/>
    </source>
</evidence>
<dbReference type="RefSeq" id="WP_345244788.1">
    <property type="nucleotide sequence ID" value="NZ_BAABHD010000030.1"/>
</dbReference>
<feature type="transmembrane region" description="Helical" evidence="1">
    <location>
        <begin position="94"/>
        <end position="114"/>
    </location>
</feature>
<feature type="transmembrane region" description="Helical" evidence="1">
    <location>
        <begin position="53"/>
        <end position="74"/>
    </location>
</feature>
<name>A0ABP8N235_9BACT</name>
<dbReference type="NCBIfam" id="NF047767">
    <property type="entry name" value="LBF_2804_fam"/>
    <property type="match status" value="1"/>
</dbReference>
<organism evidence="2 3">
    <name type="scientific">Nibrella saemangeumensis</name>
    <dbReference type="NCBI Taxonomy" id="1084526"/>
    <lineage>
        <taxon>Bacteria</taxon>
        <taxon>Pseudomonadati</taxon>
        <taxon>Bacteroidota</taxon>
        <taxon>Cytophagia</taxon>
        <taxon>Cytophagales</taxon>
        <taxon>Spirosomataceae</taxon>
        <taxon>Nibrella</taxon>
    </lineage>
</organism>
<feature type="transmembrane region" description="Helical" evidence="1">
    <location>
        <begin position="209"/>
        <end position="227"/>
    </location>
</feature>
<comment type="caution">
    <text evidence="2">The sequence shown here is derived from an EMBL/GenBank/DDBJ whole genome shotgun (WGS) entry which is preliminary data.</text>
</comment>
<protein>
    <submittedName>
        <fullName evidence="2">Uncharacterized protein</fullName>
    </submittedName>
</protein>